<organism evidence="1 2">
    <name type="scientific">Trifolium medium</name>
    <dbReference type="NCBI Taxonomy" id="97028"/>
    <lineage>
        <taxon>Eukaryota</taxon>
        <taxon>Viridiplantae</taxon>
        <taxon>Streptophyta</taxon>
        <taxon>Embryophyta</taxon>
        <taxon>Tracheophyta</taxon>
        <taxon>Spermatophyta</taxon>
        <taxon>Magnoliopsida</taxon>
        <taxon>eudicotyledons</taxon>
        <taxon>Gunneridae</taxon>
        <taxon>Pentapetalae</taxon>
        <taxon>rosids</taxon>
        <taxon>fabids</taxon>
        <taxon>Fabales</taxon>
        <taxon>Fabaceae</taxon>
        <taxon>Papilionoideae</taxon>
        <taxon>50 kb inversion clade</taxon>
        <taxon>NPAAA clade</taxon>
        <taxon>Hologalegina</taxon>
        <taxon>IRL clade</taxon>
        <taxon>Trifolieae</taxon>
        <taxon>Trifolium</taxon>
    </lineage>
</organism>
<evidence type="ECO:0000313" key="1">
    <source>
        <dbReference type="EMBL" id="MCI24693.1"/>
    </source>
</evidence>
<dbReference type="EMBL" id="LXQA010143015">
    <property type="protein sequence ID" value="MCI24693.1"/>
    <property type="molecule type" value="Genomic_DNA"/>
</dbReference>
<accession>A0A392QJW7</accession>
<protein>
    <submittedName>
        <fullName evidence="1">Uncharacterized protein</fullName>
    </submittedName>
</protein>
<keyword evidence="2" id="KW-1185">Reference proteome</keyword>
<comment type="caution">
    <text evidence="1">The sequence shown here is derived from an EMBL/GenBank/DDBJ whole genome shotgun (WGS) entry which is preliminary data.</text>
</comment>
<name>A0A392QJW7_9FABA</name>
<dbReference type="Proteomes" id="UP000265520">
    <property type="component" value="Unassembled WGS sequence"/>
</dbReference>
<proteinExistence type="predicted"/>
<feature type="non-terminal residue" evidence="1">
    <location>
        <position position="1"/>
    </location>
</feature>
<evidence type="ECO:0000313" key="2">
    <source>
        <dbReference type="Proteomes" id="UP000265520"/>
    </source>
</evidence>
<sequence>QSDGGSHLSDCDMRVFVVGTGVYWPVVDIVNLTSALRAPALK</sequence>
<reference evidence="1 2" key="1">
    <citation type="journal article" date="2018" name="Front. Plant Sci.">
        <title>Red Clover (Trifolium pratense) and Zigzag Clover (T. medium) - A Picture of Genomic Similarities and Differences.</title>
        <authorList>
            <person name="Dluhosova J."/>
            <person name="Istvanek J."/>
            <person name="Nedelnik J."/>
            <person name="Repkova J."/>
        </authorList>
    </citation>
    <scope>NUCLEOTIDE SEQUENCE [LARGE SCALE GENOMIC DNA]</scope>
    <source>
        <strain evidence="2">cv. 10/8</strain>
        <tissue evidence="1">Leaf</tissue>
    </source>
</reference>
<dbReference type="AlphaFoldDB" id="A0A392QJW7"/>